<dbReference type="AlphaFoldDB" id="A0AAV6U608"/>
<dbReference type="SMART" id="SM00034">
    <property type="entry name" value="CLECT"/>
    <property type="match status" value="3"/>
</dbReference>
<keyword evidence="6" id="KW-1185">Reference proteome</keyword>
<feature type="transmembrane region" description="Helical" evidence="2">
    <location>
        <begin position="480"/>
        <end position="503"/>
    </location>
</feature>
<comment type="caution">
    <text evidence="5">The sequence shown here is derived from an EMBL/GenBank/DDBJ whole genome shotgun (WGS) entry which is preliminary data.</text>
</comment>
<proteinExistence type="predicted"/>
<dbReference type="PANTHER" id="PTHR22803">
    <property type="entry name" value="MANNOSE, PHOSPHOLIPASE, LECTIN RECEPTOR RELATED"/>
    <property type="match status" value="1"/>
</dbReference>
<protein>
    <recommendedName>
        <fullName evidence="4">C-type lectin domain-containing protein</fullName>
    </recommendedName>
</protein>
<keyword evidence="2" id="KW-0812">Transmembrane</keyword>
<reference evidence="5 6" key="1">
    <citation type="journal article" date="2022" name="Nat. Ecol. Evol.">
        <title>A masculinizing supergene underlies an exaggerated male reproductive morph in a spider.</title>
        <authorList>
            <person name="Hendrickx F."/>
            <person name="De Corte Z."/>
            <person name="Sonet G."/>
            <person name="Van Belleghem S.M."/>
            <person name="Kostlbacher S."/>
            <person name="Vangestel C."/>
        </authorList>
    </citation>
    <scope>NUCLEOTIDE SEQUENCE [LARGE SCALE GENOMIC DNA]</scope>
    <source>
        <strain evidence="5">W744_W776</strain>
    </source>
</reference>
<dbReference type="CDD" id="cd00037">
    <property type="entry name" value="CLECT"/>
    <property type="match status" value="3"/>
</dbReference>
<gene>
    <name evidence="5" type="ORF">JTE90_021986</name>
</gene>
<dbReference type="Proteomes" id="UP000827092">
    <property type="component" value="Unassembled WGS sequence"/>
</dbReference>
<feature type="chain" id="PRO_5043641725" description="C-type lectin domain-containing protein" evidence="3">
    <location>
        <begin position="21"/>
        <end position="536"/>
    </location>
</feature>
<feature type="domain" description="C-type lectin" evidence="4">
    <location>
        <begin position="192"/>
        <end position="306"/>
    </location>
</feature>
<accession>A0AAV6U608</accession>
<sequence length="536" mass="61518">MFERWYIFLLLTILNKISNCRNENAVDKSVSQTSCSNGWFTHENMCYKMGRGRITWEEASHSCLMENSNLVSVHSKELSDFLTAFFLMRIRHSVWIGLHDRITEGTYEWDDDSPVNFTNWAPGEPSGRDRKTEDCVEAAFYNANQGKKMGQWNDATCDHKMPFICQKKKGNFNSKYLDPRFCSPDLGGGWKYLSSCFHFVNESKTWPEAEDHCINKYKGHLLSILDLAVENFLNYVLRDKENNMWIGIQLQNANVQQWSSGWHVAYENFGPRDRDGEFTKGMCAARIKSGLWVSLSCYKVLPFVCEYSTAIPPTLNTEIAESVCPQHPYGWKDLGGNYCYFFETTKHYTWYVANFMCMERGGSKLVGIHSQEEETMLHNFVKFKQNGIYIGLYRQEGKVFAWADGSPVNFTNWDRNEPSFGTEKCVEMRTNAMNWNDVECSGLKGFICYIPKIAVLPNQTYRSSSVEPITCKDGFSGGTVVGVIFCAMMVTALIGVILHYLIFSDIKYERFKKTSATSACYIKPKDKVDLVVDENI</sequence>
<keyword evidence="2" id="KW-0472">Membrane</keyword>
<evidence type="ECO:0000256" key="1">
    <source>
        <dbReference type="ARBA" id="ARBA00023157"/>
    </source>
</evidence>
<evidence type="ECO:0000313" key="6">
    <source>
        <dbReference type="Proteomes" id="UP000827092"/>
    </source>
</evidence>
<dbReference type="EMBL" id="JAFNEN010000637">
    <property type="protein sequence ID" value="KAG8179318.1"/>
    <property type="molecule type" value="Genomic_DNA"/>
</dbReference>
<dbReference type="PROSITE" id="PS00615">
    <property type="entry name" value="C_TYPE_LECTIN_1"/>
    <property type="match status" value="1"/>
</dbReference>
<evidence type="ECO:0000256" key="3">
    <source>
        <dbReference type="SAM" id="SignalP"/>
    </source>
</evidence>
<dbReference type="PROSITE" id="PS50041">
    <property type="entry name" value="C_TYPE_LECTIN_2"/>
    <property type="match status" value="3"/>
</dbReference>
<dbReference type="InterPro" id="IPR018378">
    <property type="entry name" value="C-type_lectin_CS"/>
</dbReference>
<organism evidence="5 6">
    <name type="scientific">Oedothorax gibbosus</name>
    <dbReference type="NCBI Taxonomy" id="931172"/>
    <lineage>
        <taxon>Eukaryota</taxon>
        <taxon>Metazoa</taxon>
        <taxon>Ecdysozoa</taxon>
        <taxon>Arthropoda</taxon>
        <taxon>Chelicerata</taxon>
        <taxon>Arachnida</taxon>
        <taxon>Araneae</taxon>
        <taxon>Araneomorphae</taxon>
        <taxon>Entelegynae</taxon>
        <taxon>Araneoidea</taxon>
        <taxon>Linyphiidae</taxon>
        <taxon>Erigoninae</taxon>
        <taxon>Oedothorax</taxon>
    </lineage>
</organism>
<feature type="domain" description="C-type lectin" evidence="4">
    <location>
        <begin position="335"/>
        <end position="449"/>
    </location>
</feature>
<dbReference type="InterPro" id="IPR016186">
    <property type="entry name" value="C-type_lectin-like/link_sf"/>
</dbReference>
<keyword evidence="2" id="KW-1133">Transmembrane helix</keyword>
<evidence type="ECO:0000259" key="4">
    <source>
        <dbReference type="PROSITE" id="PS50041"/>
    </source>
</evidence>
<dbReference type="Pfam" id="PF00059">
    <property type="entry name" value="Lectin_C"/>
    <property type="match status" value="3"/>
</dbReference>
<dbReference type="SUPFAM" id="SSF56436">
    <property type="entry name" value="C-type lectin-like"/>
    <property type="match status" value="3"/>
</dbReference>
<keyword evidence="3" id="KW-0732">Signal</keyword>
<dbReference type="InterPro" id="IPR016187">
    <property type="entry name" value="CTDL_fold"/>
</dbReference>
<feature type="signal peptide" evidence="3">
    <location>
        <begin position="1"/>
        <end position="20"/>
    </location>
</feature>
<feature type="domain" description="C-type lectin" evidence="4">
    <location>
        <begin position="42"/>
        <end position="166"/>
    </location>
</feature>
<keyword evidence="1" id="KW-1015">Disulfide bond</keyword>
<evidence type="ECO:0000313" key="5">
    <source>
        <dbReference type="EMBL" id="KAG8179318.1"/>
    </source>
</evidence>
<dbReference type="InterPro" id="IPR001304">
    <property type="entry name" value="C-type_lectin-like"/>
</dbReference>
<evidence type="ECO:0000256" key="2">
    <source>
        <dbReference type="SAM" id="Phobius"/>
    </source>
</evidence>
<dbReference type="Gene3D" id="3.10.100.10">
    <property type="entry name" value="Mannose-Binding Protein A, subunit A"/>
    <property type="match status" value="3"/>
</dbReference>
<name>A0AAV6U608_9ARAC</name>
<dbReference type="InterPro" id="IPR050111">
    <property type="entry name" value="C-type_lectin/snaclec_domain"/>
</dbReference>